<evidence type="ECO:0000313" key="12">
    <source>
        <dbReference type="Proteomes" id="UP000305067"/>
    </source>
</evidence>
<dbReference type="InterPro" id="IPR027267">
    <property type="entry name" value="AH/BAR_dom_sf"/>
</dbReference>
<dbReference type="Gene3D" id="1.20.1270.60">
    <property type="entry name" value="Arfaptin homology (AH) domain/BAR domain"/>
    <property type="match status" value="2"/>
</dbReference>
<gene>
    <name evidence="11" type="ORF">BDV98DRAFT_561998</name>
</gene>
<feature type="region of interest" description="Disordered" evidence="9">
    <location>
        <begin position="367"/>
        <end position="446"/>
    </location>
</feature>
<dbReference type="SMART" id="SM00312">
    <property type="entry name" value="PX"/>
    <property type="match status" value="1"/>
</dbReference>
<feature type="compositionally biased region" description="Polar residues" evidence="9">
    <location>
        <begin position="1"/>
        <end position="19"/>
    </location>
</feature>
<evidence type="ECO:0000256" key="9">
    <source>
        <dbReference type="SAM" id="MobiDB-lite"/>
    </source>
</evidence>
<reference evidence="11 12" key="1">
    <citation type="journal article" date="2019" name="Nat. Ecol. Evol.">
        <title>Megaphylogeny resolves global patterns of mushroom evolution.</title>
        <authorList>
            <person name="Varga T."/>
            <person name="Krizsan K."/>
            <person name="Foldi C."/>
            <person name="Dima B."/>
            <person name="Sanchez-Garcia M."/>
            <person name="Sanchez-Ramirez S."/>
            <person name="Szollosi G.J."/>
            <person name="Szarkandi J.G."/>
            <person name="Papp V."/>
            <person name="Albert L."/>
            <person name="Andreopoulos W."/>
            <person name="Angelini C."/>
            <person name="Antonin V."/>
            <person name="Barry K.W."/>
            <person name="Bougher N.L."/>
            <person name="Buchanan P."/>
            <person name="Buyck B."/>
            <person name="Bense V."/>
            <person name="Catcheside P."/>
            <person name="Chovatia M."/>
            <person name="Cooper J."/>
            <person name="Damon W."/>
            <person name="Desjardin D."/>
            <person name="Finy P."/>
            <person name="Geml J."/>
            <person name="Haridas S."/>
            <person name="Hughes K."/>
            <person name="Justo A."/>
            <person name="Karasinski D."/>
            <person name="Kautmanova I."/>
            <person name="Kiss B."/>
            <person name="Kocsube S."/>
            <person name="Kotiranta H."/>
            <person name="LaButti K.M."/>
            <person name="Lechner B.E."/>
            <person name="Liimatainen K."/>
            <person name="Lipzen A."/>
            <person name="Lukacs Z."/>
            <person name="Mihaltcheva S."/>
            <person name="Morgado L.N."/>
            <person name="Niskanen T."/>
            <person name="Noordeloos M.E."/>
            <person name="Ohm R.A."/>
            <person name="Ortiz-Santana B."/>
            <person name="Ovrebo C."/>
            <person name="Racz N."/>
            <person name="Riley R."/>
            <person name="Savchenko A."/>
            <person name="Shiryaev A."/>
            <person name="Soop K."/>
            <person name="Spirin V."/>
            <person name="Szebenyi C."/>
            <person name="Tomsovsky M."/>
            <person name="Tulloss R.E."/>
            <person name="Uehling J."/>
            <person name="Grigoriev I.V."/>
            <person name="Vagvolgyi C."/>
            <person name="Papp T."/>
            <person name="Martin F.M."/>
            <person name="Miettinen O."/>
            <person name="Hibbett D.S."/>
            <person name="Nagy L.G."/>
        </authorList>
    </citation>
    <scope>NUCLEOTIDE SEQUENCE [LARGE SCALE GENOMIC DNA]</scope>
    <source>
        <strain evidence="11 12">CBS 309.79</strain>
    </source>
</reference>
<dbReference type="EMBL" id="ML178817">
    <property type="protein sequence ID" value="TFL05433.1"/>
    <property type="molecule type" value="Genomic_DNA"/>
</dbReference>
<dbReference type="Pfam" id="PF00787">
    <property type="entry name" value="PX"/>
    <property type="match status" value="1"/>
</dbReference>
<dbReference type="OrthoDB" id="289314at2759"/>
<comment type="similarity">
    <text evidence="2">Belongs to the sorting nexin family.</text>
</comment>
<keyword evidence="8" id="KW-0472">Membrane</keyword>
<dbReference type="PROSITE" id="PS50195">
    <property type="entry name" value="PX"/>
    <property type="match status" value="1"/>
</dbReference>
<dbReference type="GO" id="GO:0042147">
    <property type="term" value="P:retrograde transport, endosome to Golgi"/>
    <property type="evidence" value="ECO:0007669"/>
    <property type="project" value="InterPro"/>
</dbReference>
<dbReference type="InterPro" id="IPR044106">
    <property type="entry name" value="PX_Snx41/Atg20"/>
</dbReference>
<feature type="region of interest" description="Disordered" evidence="9">
    <location>
        <begin position="221"/>
        <end position="253"/>
    </location>
</feature>
<keyword evidence="6" id="KW-0072">Autophagy</keyword>
<dbReference type="GO" id="GO:0005829">
    <property type="term" value="C:cytosol"/>
    <property type="evidence" value="ECO:0007669"/>
    <property type="project" value="GOC"/>
</dbReference>
<organism evidence="11 12">
    <name type="scientific">Pterulicium gracile</name>
    <dbReference type="NCBI Taxonomy" id="1884261"/>
    <lineage>
        <taxon>Eukaryota</taxon>
        <taxon>Fungi</taxon>
        <taxon>Dikarya</taxon>
        <taxon>Basidiomycota</taxon>
        <taxon>Agaricomycotina</taxon>
        <taxon>Agaricomycetes</taxon>
        <taxon>Agaricomycetidae</taxon>
        <taxon>Agaricales</taxon>
        <taxon>Pleurotineae</taxon>
        <taxon>Pterulaceae</taxon>
        <taxon>Pterulicium</taxon>
    </lineage>
</organism>
<keyword evidence="12" id="KW-1185">Reference proteome</keyword>
<evidence type="ECO:0000256" key="5">
    <source>
        <dbReference type="ARBA" id="ARBA00022927"/>
    </source>
</evidence>
<dbReference type="PANTHER" id="PTHR46979">
    <property type="entry name" value="SORTING NEXIN-41"/>
    <property type="match status" value="1"/>
</dbReference>
<evidence type="ECO:0000259" key="10">
    <source>
        <dbReference type="PROSITE" id="PS50195"/>
    </source>
</evidence>
<dbReference type="AlphaFoldDB" id="A0A5C3QTS1"/>
<protein>
    <recommendedName>
        <fullName evidence="10">PX domain-containing protein</fullName>
    </recommendedName>
</protein>
<dbReference type="Gene3D" id="3.30.1520.10">
    <property type="entry name" value="Phox-like domain"/>
    <property type="match status" value="1"/>
</dbReference>
<feature type="compositionally biased region" description="Polar residues" evidence="9">
    <location>
        <begin position="223"/>
        <end position="232"/>
    </location>
</feature>
<evidence type="ECO:0000256" key="2">
    <source>
        <dbReference type="ARBA" id="ARBA00010883"/>
    </source>
</evidence>
<keyword evidence="4" id="KW-0967">Endosome</keyword>
<dbReference type="GO" id="GO:0006914">
    <property type="term" value="P:autophagy"/>
    <property type="evidence" value="ECO:0007669"/>
    <property type="project" value="UniProtKB-KW"/>
</dbReference>
<keyword evidence="7" id="KW-0446">Lipid-binding</keyword>
<evidence type="ECO:0000313" key="11">
    <source>
        <dbReference type="EMBL" id="TFL05433.1"/>
    </source>
</evidence>
<evidence type="ECO:0000256" key="6">
    <source>
        <dbReference type="ARBA" id="ARBA00023006"/>
    </source>
</evidence>
<dbReference type="CDD" id="cd06867">
    <property type="entry name" value="PX_SNX41_42"/>
    <property type="match status" value="1"/>
</dbReference>
<dbReference type="GO" id="GO:0035091">
    <property type="term" value="F:phosphatidylinositol binding"/>
    <property type="evidence" value="ECO:0007669"/>
    <property type="project" value="InterPro"/>
</dbReference>
<evidence type="ECO:0000256" key="3">
    <source>
        <dbReference type="ARBA" id="ARBA00022448"/>
    </source>
</evidence>
<dbReference type="InterPro" id="IPR051079">
    <property type="entry name" value="Sorting_Nexin_Autophagy"/>
</dbReference>
<dbReference type="InterPro" id="IPR036871">
    <property type="entry name" value="PX_dom_sf"/>
</dbReference>
<dbReference type="GO" id="GO:0010008">
    <property type="term" value="C:endosome membrane"/>
    <property type="evidence" value="ECO:0007669"/>
    <property type="project" value="UniProtKB-SubCell"/>
</dbReference>
<sequence length="561" mass="62426">METYNPDQNPFENVPSGASSAFKVDVASPPSPEQQPSNEASVDAQPVSPTLERPFPSHGSHKQSPGFSKTEFCCACDQTLHSGDELELLITDAQKTSINSSNPYITYIIKTGHRETHHRYSEFESLRANLAKLYPTLIIPPIPDKQTIGDYAVKQAKAREDAAMIARRKRMLQTFLNRIAKHPILSNDHVFHRFLDGEVSWTEILHSPPLSLLPKNILKAPSHNPTDQSASPAYQALPNPSAAHPLRNPNQKFLDSESFTNKFSTHLGGPMEKVTRRTLKRWTEHAQDQSDLGAALNGFSLNESGPLAASIEKVGQAADAGYLSTTKLLQDMEQNWGEPLHEYAQFATIIKRLLAYRHQKHVQFEMTQESLDSKRGQLEDLESSEREANRLASALTRGRPESSDPTSVEAEGGDATGDTQSPSSVPPHPGSNPARRRTRPPGSGLLNALSYTLHGMMDVDPETARRNNITKLRENISQLEDALHLCAQDLKYSSSTIQADLDRFQRQKVADLRQMAIGLAQTHRDWCRRNLEAWEDAKKEIEKIPDHPNQLASSIPTTVVD</sequence>
<comment type="subcellular location">
    <subcellularLocation>
        <location evidence="1">Endosome membrane</location>
        <topology evidence="1">Peripheral membrane protein</topology>
    </subcellularLocation>
</comment>
<dbReference type="SUPFAM" id="SSF64268">
    <property type="entry name" value="PX domain"/>
    <property type="match status" value="1"/>
</dbReference>
<keyword evidence="3" id="KW-0813">Transport</keyword>
<dbReference type="STRING" id="1884261.A0A5C3QTS1"/>
<name>A0A5C3QTS1_9AGAR</name>
<dbReference type="GO" id="GO:0015031">
    <property type="term" value="P:protein transport"/>
    <property type="evidence" value="ECO:0007669"/>
    <property type="project" value="UniProtKB-KW"/>
</dbReference>
<evidence type="ECO:0000256" key="8">
    <source>
        <dbReference type="ARBA" id="ARBA00023136"/>
    </source>
</evidence>
<evidence type="ECO:0000256" key="7">
    <source>
        <dbReference type="ARBA" id="ARBA00023121"/>
    </source>
</evidence>
<feature type="domain" description="PX" evidence="10">
    <location>
        <begin position="82"/>
        <end position="201"/>
    </location>
</feature>
<dbReference type="Proteomes" id="UP000305067">
    <property type="component" value="Unassembled WGS sequence"/>
</dbReference>
<feature type="region of interest" description="Disordered" evidence="9">
    <location>
        <begin position="1"/>
        <end position="64"/>
    </location>
</feature>
<dbReference type="InterPro" id="IPR001683">
    <property type="entry name" value="PX_dom"/>
</dbReference>
<dbReference type="PANTHER" id="PTHR46979:SF2">
    <property type="entry name" value="SORTING NEXIN-41"/>
    <property type="match status" value="1"/>
</dbReference>
<keyword evidence="5" id="KW-0653">Protein transport</keyword>
<evidence type="ECO:0000256" key="1">
    <source>
        <dbReference type="ARBA" id="ARBA00004481"/>
    </source>
</evidence>
<proteinExistence type="inferred from homology"/>
<feature type="compositionally biased region" description="Basic and acidic residues" evidence="9">
    <location>
        <begin position="371"/>
        <end position="389"/>
    </location>
</feature>
<evidence type="ECO:0000256" key="4">
    <source>
        <dbReference type="ARBA" id="ARBA00022753"/>
    </source>
</evidence>
<accession>A0A5C3QTS1</accession>